<feature type="region of interest" description="Disordered" evidence="1">
    <location>
        <begin position="1"/>
        <end position="40"/>
    </location>
</feature>
<dbReference type="Proteomes" id="UP001469553">
    <property type="component" value="Unassembled WGS sequence"/>
</dbReference>
<protein>
    <submittedName>
        <fullName evidence="2">Uncharacterized protein</fullName>
    </submittedName>
</protein>
<sequence length="113" mass="13168">MVVAVVEDPNTDRRSESDRSNEQTLKSQPKKIKPGKPARWTQGKRFGQIRIQEQQEVIGQTVFLPHLFFCFFANNRGAQRPQCTTVCNMIIVFNAYLQHYKTFSVSIWIKNLH</sequence>
<keyword evidence="3" id="KW-1185">Reference proteome</keyword>
<reference evidence="2 3" key="1">
    <citation type="submission" date="2021-06" db="EMBL/GenBank/DDBJ databases">
        <authorList>
            <person name="Palmer J.M."/>
        </authorList>
    </citation>
    <scope>NUCLEOTIDE SEQUENCE [LARGE SCALE GENOMIC DNA]</scope>
    <source>
        <strain evidence="2 3">AS_MEX2019</strain>
        <tissue evidence="2">Muscle</tissue>
    </source>
</reference>
<comment type="caution">
    <text evidence="2">The sequence shown here is derived from an EMBL/GenBank/DDBJ whole genome shotgun (WGS) entry which is preliminary data.</text>
</comment>
<evidence type="ECO:0000256" key="1">
    <source>
        <dbReference type="SAM" id="MobiDB-lite"/>
    </source>
</evidence>
<gene>
    <name evidence="2" type="ORF">AMECASPLE_000850</name>
</gene>
<name>A0ABV0YL30_9TELE</name>
<organism evidence="2 3">
    <name type="scientific">Ameca splendens</name>
    <dbReference type="NCBI Taxonomy" id="208324"/>
    <lineage>
        <taxon>Eukaryota</taxon>
        <taxon>Metazoa</taxon>
        <taxon>Chordata</taxon>
        <taxon>Craniata</taxon>
        <taxon>Vertebrata</taxon>
        <taxon>Euteleostomi</taxon>
        <taxon>Actinopterygii</taxon>
        <taxon>Neopterygii</taxon>
        <taxon>Teleostei</taxon>
        <taxon>Neoteleostei</taxon>
        <taxon>Acanthomorphata</taxon>
        <taxon>Ovalentaria</taxon>
        <taxon>Atherinomorphae</taxon>
        <taxon>Cyprinodontiformes</taxon>
        <taxon>Goodeidae</taxon>
        <taxon>Ameca</taxon>
    </lineage>
</organism>
<evidence type="ECO:0000313" key="3">
    <source>
        <dbReference type="Proteomes" id="UP001469553"/>
    </source>
</evidence>
<accession>A0ABV0YL30</accession>
<dbReference type="EMBL" id="JAHRIP010037645">
    <property type="protein sequence ID" value="MEQ2294140.1"/>
    <property type="molecule type" value="Genomic_DNA"/>
</dbReference>
<proteinExistence type="predicted"/>
<evidence type="ECO:0000313" key="2">
    <source>
        <dbReference type="EMBL" id="MEQ2294140.1"/>
    </source>
</evidence>
<feature type="compositionally biased region" description="Basic and acidic residues" evidence="1">
    <location>
        <begin position="10"/>
        <end position="21"/>
    </location>
</feature>